<name>A0A139H348_9PEZI</name>
<feature type="compositionally biased region" description="Basic and acidic residues" evidence="1">
    <location>
        <begin position="117"/>
        <end position="133"/>
    </location>
</feature>
<gene>
    <name evidence="2" type="ORF">AC578_7386</name>
</gene>
<comment type="caution">
    <text evidence="2">The sequence shown here is derived from an EMBL/GenBank/DDBJ whole genome shotgun (WGS) entry which is preliminary data.</text>
</comment>
<dbReference type="Proteomes" id="UP000070133">
    <property type="component" value="Unassembled WGS sequence"/>
</dbReference>
<dbReference type="EMBL" id="LFZN01000161">
    <property type="protein sequence ID" value="KXS96841.1"/>
    <property type="molecule type" value="Genomic_DNA"/>
</dbReference>
<feature type="compositionally biased region" description="Basic and acidic residues" evidence="1">
    <location>
        <begin position="167"/>
        <end position="181"/>
    </location>
</feature>
<dbReference type="OrthoDB" id="3650306at2759"/>
<evidence type="ECO:0000256" key="1">
    <source>
        <dbReference type="SAM" id="MobiDB-lite"/>
    </source>
</evidence>
<feature type="compositionally biased region" description="Low complexity" evidence="1">
    <location>
        <begin position="64"/>
        <end position="76"/>
    </location>
</feature>
<evidence type="ECO:0000313" key="3">
    <source>
        <dbReference type="Proteomes" id="UP000070133"/>
    </source>
</evidence>
<sequence length="181" mass="19589">MTSPNDKFQNSLPPCYNMDALRSGAAAVADGISSLAAGVTGTDASKQEQIHKEGIDYIKDQVNSRSTSQSASTTEQEQIHKEGTEYTKDQQQYGLPGPAGHLPVDPAFSNSGLSFKHPGEELDRLRNEQKERNQPLNTDLIRNDPASHAAAGVPDALHRPYSQNEPHGPRKGDGPHGKHET</sequence>
<feature type="region of interest" description="Disordered" evidence="1">
    <location>
        <begin position="60"/>
        <end position="181"/>
    </location>
</feature>
<protein>
    <submittedName>
        <fullName evidence="2">Uncharacterized protein</fullName>
    </submittedName>
</protein>
<feature type="compositionally biased region" description="Basic and acidic residues" evidence="1">
    <location>
        <begin position="77"/>
        <end position="88"/>
    </location>
</feature>
<reference evidence="2 3" key="1">
    <citation type="submission" date="2015-07" db="EMBL/GenBank/DDBJ databases">
        <title>Comparative genomics of the Sigatoka disease complex on banana suggests a link between parallel evolutionary changes in Pseudocercospora fijiensis and Pseudocercospora eumusae and increased virulence on the banana host.</title>
        <authorList>
            <person name="Chang T.-C."/>
            <person name="Salvucci A."/>
            <person name="Crous P.W."/>
            <person name="Stergiopoulos I."/>
        </authorList>
    </citation>
    <scope>NUCLEOTIDE SEQUENCE [LARGE SCALE GENOMIC DNA]</scope>
    <source>
        <strain evidence="2 3">CBS 114824</strain>
    </source>
</reference>
<dbReference type="AlphaFoldDB" id="A0A139H348"/>
<evidence type="ECO:0000313" key="2">
    <source>
        <dbReference type="EMBL" id="KXS96841.1"/>
    </source>
</evidence>
<keyword evidence="3" id="KW-1185">Reference proteome</keyword>
<accession>A0A139H348</accession>
<proteinExistence type="predicted"/>
<organism evidence="2 3">
    <name type="scientific">Pseudocercospora eumusae</name>
    <dbReference type="NCBI Taxonomy" id="321146"/>
    <lineage>
        <taxon>Eukaryota</taxon>
        <taxon>Fungi</taxon>
        <taxon>Dikarya</taxon>
        <taxon>Ascomycota</taxon>
        <taxon>Pezizomycotina</taxon>
        <taxon>Dothideomycetes</taxon>
        <taxon>Dothideomycetidae</taxon>
        <taxon>Mycosphaerellales</taxon>
        <taxon>Mycosphaerellaceae</taxon>
        <taxon>Pseudocercospora</taxon>
    </lineage>
</organism>